<evidence type="ECO:0000256" key="3">
    <source>
        <dbReference type="ARBA" id="ARBA00022553"/>
    </source>
</evidence>
<evidence type="ECO:0000256" key="7">
    <source>
        <dbReference type="ARBA" id="ARBA00022840"/>
    </source>
</evidence>
<evidence type="ECO:0000256" key="2">
    <source>
        <dbReference type="ARBA" id="ARBA00012438"/>
    </source>
</evidence>
<dbReference type="InterPro" id="IPR003661">
    <property type="entry name" value="HisK_dim/P_dom"/>
</dbReference>
<dbReference type="InterPro" id="IPR003594">
    <property type="entry name" value="HATPase_dom"/>
</dbReference>
<reference evidence="10 11" key="1">
    <citation type="journal article" date="2003" name="Proc. Natl. Acad. Sci. U.S.A.">
        <title>The genome sequence of Clostridium tetani, the causative agent of tetanus disease.</title>
        <authorList>
            <person name="Brueggemann H."/>
            <person name="Baumer S."/>
            <person name="Fricke W.F."/>
            <person name="Wiezer A."/>
            <person name="Liesegang H."/>
            <person name="Decker I."/>
            <person name="Herzberg C."/>
            <person name="Martinez-Arias R."/>
            <person name="Merkl R."/>
            <person name="Henne A."/>
            <person name="Gottschalk G."/>
        </authorList>
    </citation>
    <scope>NUCLEOTIDE SEQUENCE [LARGE SCALE GENOMIC DNA]</scope>
    <source>
        <strain evidence="11">Massachusetts / E88</strain>
    </source>
</reference>
<dbReference type="InterPro" id="IPR050736">
    <property type="entry name" value="Sensor_HK_Regulatory"/>
</dbReference>
<dbReference type="CDD" id="cd00082">
    <property type="entry name" value="HisKA"/>
    <property type="match status" value="1"/>
</dbReference>
<keyword evidence="3" id="KW-0597">Phosphoprotein</keyword>
<dbReference type="Pfam" id="PF02518">
    <property type="entry name" value="HATPase_c"/>
    <property type="match status" value="1"/>
</dbReference>
<evidence type="ECO:0000256" key="8">
    <source>
        <dbReference type="ARBA" id="ARBA00023012"/>
    </source>
</evidence>
<dbReference type="InterPro" id="IPR004358">
    <property type="entry name" value="Sig_transdc_His_kin-like_C"/>
</dbReference>
<organism evidence="10 11">
    <name type="scientific">Clostridium tetani (strain Massachusetts / E88)</name>
    <dbReference type="NCBI Taxonomy" id="212717"/>
    <lineage>
        <taxon>Bacteria</taxon>
        <taxon>Bacillati</taxon>
        <taxon>Bacillota</taxon>
        <taxon>Clostridia</taxon>
        <taxon>Eubacteriales</taxon>
        <taxon>Clostridiaceae</taxon>
        <taxon>Clostridium</taxon>
    </lineage>
</organism>
<dbReference type="EC" id="2.7.13.3" evidence="2"/>
<keyword evidence="5" id="KW-0547">Nucleotide-binding</keyword>
<evidence type="ECO:0000256" key="6">
    <source>
        <dbReference type="ARBA" id="ARBA00022777"/>
    </source>
</evidence>
<dbReference type="CDD" id="cd16922">
    <property type="entry name" value="HATPase_EvgS-ArcB-TorS-like"/>
    <property type="match status" value="1"/>
</dbReference>
<dbReference type="EMBL" id="AE015927">
    <property type="protein sequence ID" value="AAO35090.1"/>
    <property type="molecule type" value="Genomic_DNA"/>
</dbReference>
<dbReference type="InterPro" id="IPR036097">
    <property type="entry name" value="HisK_dim/P_sf"/>
</dbReference>
<name>Q898J1_CLOTE</name>
<dbReference type="SMART" id="SM00388">
    <property type="entry name" value="HisKA"/>
    <property type="match status" value="1"/>
</dbReference>
<evidence type="ECO:0000256" key="5">
    <source>
        <dbReference type="ARBA" id="ARBA00022741"/>
    </source>
</evidence>
<dbReference type="InterPro" id="IPR018771">
    <property type="entry name" value="PocR_dom"/>
</dbReference>
<dbReference type="KEGG" id="ctc:CTC_00456"/>
<keyword evidence="4" id="KW-0808">Transferase</keyword>
<dbReference type="HOGENOM" id="CLU_000445_89_20_9"/>
<dbReference type="SUPFAM" id="SSF55874">
    <property type="entry name" value="ATPase domain of HSP90 chaperone/DNA topoisomerase II/histidine kinase"/>
    <property type="match status" value="1"/>
</dbReference>
<evidence type="ECO:0000259" key="9">
    <source>
        <dbReference type="PROSITE" id="PS50109"/>
    </source>
</evidence>
<keyword evidence="7" id="KW-0067">ATP-binding</keyword>
<evidence type="ECO:0000256" key="4">
    <source>
        <dbReference type="ARBA" id="ARBA00022679"/>
    </source>
</evidence>
<sequence>MYRKKKVSRVLSIKEEKMYKRMLKELIEIEEIQNLMEKLYSIVGISHSILDLDGNLIVGIGEKGIYKSKNTKEYFSYNQKYDKKEEYFLLTCKEGTKKIVSPIKVKEERIGYIVTEDFFIKGEDKEHCKTCIREDLEYINYVEKIPVINEEQVKNTIIYQRDLIELIINKKITDLSYEENAYAKMRHKFFANLSHEFRTPITVILSSLYMCEIFLKKTQEDILDIKVTTYLKNIKKNAYRLLRLINNLIDMTKINCGELILFKENNDIVNIVEETTLRVAKYVYSKNIDIVFDTDVEEKIIACDKEKIERIILNLLSNAVKFTPRGGRILVQVENTNDFVRISVEDTGIGIPEEEKDLIFEPFTQVDKGFSRIAEGSGIGLPIIKSLVEMHKGIIWVESICGEGSKFFIELPNVTLEDCNNANGKVQFSGGEENTHIEFSDIYF</sequence>
<dbReference type="GO" id="GO:0005524">
    <property type="term" value="F:ATP binding"/>
    <property type="evidence" value="ECO:0007669"/>
    <property type="project" value="UniProtKB-KW"/>
</dbReference>
<evidence type="ECO:0000256" key="1">
    <source>
        <dbReference type="ARBA" id="ARBA00000085"/>
    </source>
</evidence>
<dbReference type="Proteomes" id="UP000001412">
    <property type="component" value="Chromosome"/>
</dbReference>
<dbReference type="Gene3D" id="3.30.565.10">
    <property type="entry name" value="Histidine kinase-like ATPase, C-terminal domain"/>
    <property type="match status" value="1"/>
</dbReference>
<keyword evidence="6 10" id="KW-0418">Kinase</keyword>
<dbReference type="STRING" id="212717.CTC_00456"/>
<evidence type="ECO:0000313" key="10">
    <source>
        <dbReference type="EMBL" id="AAO35090.1"/>
    </source>
</evidence>
<keyword evidence="8" id="KW-0902">Two-component regulatory system</keyword>
<evidence type="ECO:0000313" key="11">
    <source>
        <dbReference type="Proteomes" id="UP000001412"/>
    </source>
</evidence>
<dbReference type="Gene3D" id="1.10.287.130">
    <property type="match status" value="1"/>
</dbReference>
<comment type="catalytic activity">
    <reaction evidence="1">
        <text>ATP + protein L-histidine = ADP + protein N-phospho-L-histidine.</text>
        <dbReference type="EC" id="2.7.13.3"/>
    </reaction>
</comment>
<dbReference type="PROSITE" id="PS50109">
    <property type="entry name" value="HIS_KIN"/>
    <property type="match status" value="1"/>
</dbReference>
<dbReference type="FunFam" id="3.30.565.10:FF:000037">
    <property type="entry name" value="Hybrid sensor histidine kinase/response regulator"/>
    <property type="match status" value="1"/>
</dbReference>
<proteinExistence type="predicted"/>
<dbReference type="InterPro" id="IPR005467">
    <property type="entry name" value="His_kinase_dom"/>
</dbReference>
<dbReference type="PANTHER" id="PTHR43711">
    <property type="entry name" value="TWO-COMPONENT HISTIDINE KINASE"/>
    <property type="match status" value="1"/>
</dbReference>
<dbReference type="SMART" id="SM00387">
    <property type="entry name" value="HATPase_c"/>
    <property type="match status" value="1"/>
</dbReference>
<dbReference type="GO" id="GO:0000155">
    <property type="term" value="F:phosphorelay sensor kinase activity"/>
    <property type="evidence" value="ECO:0007669"/>
    <property type="project" value="InterPro"/>
</dbReference>
<dbReference type="PANTHER" id="PTHR43711:SF26">
    <property type="entry name" value="SENSOR HISTIDINE KINASE RCSC"/>
    <property type="match status" value="1"/>
</dbReference>
<feature type="domain" description="Histidine kinase" evidence="9">
    <location>
        <begin position="192"/>
        <end position="415"/>
    </location>
</feature>
<dbReference type="Pfam" id="PF00512">
    <property type="entry name" value="HisKA"/>
    <property type="match status" value="1"/>
</dbReference>
<dbReference type="Pfam" id="PF10114">
    <property type="entry name" value="PocR"/>
    <property type="match status" value="1"/>
</dbReference>
<gene>
    <name evidence="10" type="ordered locus">CTC_00456</name>
</gene>
<dbReference type="AlphaFoldDB" id="Q898J1"/>
<dbReference type="PRINTS" id="PR00344">
    <property type="entry name" value="BCTRLSENSOR"/>
</dbReference>
<dbReference type="SUPFAM" id="SSF47384">
    <property type="entry name" value="Homodimeric domain of signal transducing histidine kinase"/>
    <property type="match status" value="1"/>
</dbReference>
<accession>Q898J1</accession>
<dbReference type="InterPro" id="IPR036890">
    <property type="entry name" value="HATPase_C_sf"/>
</dbReference>
<keyword evidence="11" id="KW-1185">Reference proteome</keyword>
<protein>
    <recommendedName>
        <fullName evidence="2">histidine kinase</fullName>
        <ecNumber evidence="2">2.7.13.3</ecNumber>
    </recommendedName>
</protein>